<dbReference type="EMBL" id="KZ805393">
    <property type="protein sequence ID" value="PVH99390.1"/>
    <property type="molecule type" value="Genomic_DNA"/>
</dbReference>
<name>A0A2V1DMR9_9PLEO</name>
<reference evidence="1 2" key="1">
    <citation type="journal article" date="2018" name="Sci. Rep.">
        <title>Comparative genomics provides insights into the lifestyle and reveals functional heterogeneity of dark septate endophytic fungi.</title>
        <authorList>
            <person name="Knapp D.G."/>
            <person name="Nemeth J.B."/>
            <person name="Barry K."/>
            <person name="Hainaut M."/>
            <person name="Henrissat B."/>
            <person name="Johnson J."/>
            <person name="Kuo A."/>
            <person name="Lim J.H.P."/>
            <person name="Lipzen A."/>
            <person name="Nolan M."/>
            <person name="Ohm R.A."/>
            <person name="Tamas L."/>
            <person name="Grigoriev I.V."/>
            <person name="Spatafora J.W."/>
            <person name="Nagy L.G."/>
            <person name="Kovacs G.M."/>
        </authorList>
    </citation>
    <scope>NUCLEOTIDE SEQUENCE [LARGE SCALE GENOMIC DNA]</scope>
    <source>
        <strain evidence="1 2">DSE2036</strain>
    </source>
</reference>
<dbReference type="OrthoDB" id="5329385at2759"/>
<dbReference type="PANTHER" id="PTHR31094">
    <property type="entry name" value="RIKEN CDNA 2310061I04 GENE"/>
    <property type="match status" value="1"/>
</dbReference>
<evidence type="ECO:0000313" key="1">
    <source>
        <dbReference type="EMBL" id="PVH99390.1"/>
    </source>
</evidence>
<dbReference type="PANTHER" id="PTHR31094:SF2">
    <property type="entry name" value="RIKEN CDNA 2310061I04 GENE"/>
    <property type="match status" value="1"/>
</dbReference>
<dbReference type="Proteomes" id="UP000244855">
    <property type="component" value="Unassembled WGS sequence"/>
</dbReference>
<keyword evidence="2" id="KW-1185">Reference proteome</keyword>
<dbReference type="InterPro" id="IPR031342">
    <property type="entry name" value="Mug163-like"/>
</dbReference>
<proteinExistence type="predicted"/>
<sequence>MTSGRLMRRLFSSSTRAQLPPRFASSYLCTRRLLGLNQYLNQRTITDIRPRQASVARTWFTSSSTCLYPQDDGGDALSNERNLKLGKTIRILHERLPTLLVTPLPQDVLSPQISLELFPSTHPSLPSVSGKLAYTAALWTAPVAWGRVPVLGDVKLNILSERMVKHGACNGGEANQAKLIVKWETCGKKKENGPVSEAVEKMMSIVGGGGGGDRQAHHKFSGLFKFEFDEEGRIIKHTIEHVEENGEWEKHTAKVVSVTDWLLGRAWGRSREEGSPSLAFARASCLSARSRPKDMKGTPKDAR</sequence>
<organism evidence="1 2">
    <name type="scientific">Periconia macrospinosa</name>
    <dbReference type="NCBI Taxonomy" id="97972"/>
    <lineage>
        <taxon>Eukaryota</taxon>
        <taxon>Fungi</taxon>
        <taxon>Dikarya</taxon>
        <taxon>Ascomycota</taxon>
        <taxon>Pezizomycotina</taxon>
        <taxon>Dothideomycetes</taxon>
        <taxon>Pleosporomycetidae</taxon>
        <taxon>Pleosporales</taxon>
        <taxon>Massarineae</taxon>
        <taxon>Periconiaceae</taxon>
        <taxon>Periconia</taxon>
    </lineage>
</organism>
<protein>
    <submittedName>
        <fullName evidence="1">Uncharacterized protein</fullName>
    </submittedName>
</protein>
<dbReference type="STRING" id="97972.A0A2V1DMR9"/>
<dbReference type="Pfam" id="PF17119">
    <property type="entry name" value="MMU163"/>
    <property type="match status" value="2"/>
</dbReference>
<dbReference type="InterPro" id="IPR018790">
    <property type="entry name" value="DUF2358"/>
</dbReference>
<accession>A0A2V1DMR9</accession>
<dbReference type="AlphaFoldDB" id="A0A2V1DMR9"/>
<gene>
    <name evidence="1" type="ORF">DM02DRAFT_615103</name>
</gene>
<evidence type="ECO:0000313" key="2">
    <source>
        <dbReference type="Proteomes" id="UP000244855"/>
    </source>
</evidence>